<evidence type="ECO:0000256" key="1">
    <source>
        <dbReference type="ARBA" id="ARBA00004127"/>
    </source>
</evidence>
<proteinExistence type="inferred from homology"/>
<evidence type="ECO:0000256" key="3">
    <source>
        <dbReference type="ARBA" id="ARBA00022692"/>
    </source>
</evidence>
<dbReference type="EMBL" id="JAXLQG010000034">
    <property type="protein sequence ID" value="KAK5527741.1"/>
    <property type="molecule type" value="Genomic_DNA"/>
</dbReference>
<keyword evidence="5 6" id="KW-0472">Membrane</keyword>
<dbReference type="Pfam" id="PF01988">
    <property type="entry name" value="VIT1"/>
    <property type="match status" value="1"/>
</dbReference>
<gene>
    <name evidence="7" type="primary">CCC1_3</name>
    <name evidence="7" type="ORF">LTR25_010942</name>
</gene>
<keyword evidence="3 6" id="KW-0812">Transmembrane</keyword>
<organism evidence="7 8">
    <name type="scientific">Vermiconidia calcicola</name>
    <dbReference type="NCBI Taxonomy" id="1690605"/>
    <lineage>
        <taxon>Eukaryota</taxon>
        <taxon>Fungi</taxon>
        <taxon>Dikarya</taxon>
        <taxon>Ascomycota</taxon>
        <taxon>Pezizomycotina</taxon>
        <taxon>Dothideomycetes</taxon>
        <taxon>Dothideomycetidae</taxon>
        <taxon>Mycosphaerellales</taxon>
        <taxon>Extremaceae</taxon>
        <taxon>Vermiconidia</taxon>
    </lineage>
</organism>
<name>A0AAV9PT58_9PEZI</name>
<dbReference type="Proteomes" id="UP001345827">
    <property type="component" value="Unassembled WGS sequence"/>
</dbReference>
<feature type="transmembrane region" description="Helical" evidence="6">
    <location>
        <begin position="41"/>
        <end position="66"/>
    </location>
</feature>
<comment type="caution">
    <text evidence="7">The sequence shown here is derived from an EMBL/GenBank/DDBJ whole genome shotgun (WGS) entry which is preliminary data.</text>
</comment>
<sequence>MKERHIMNGGLLRDFIIGFADGLTVPFALTAGLSSLGSSKLVVTGGLAELFSGAISMGLGAYLAAITDMQHYDTERVREKKELQECPDEQLWLPRPL</sequence>
<evidence type="ECO:0000313" key="8">
    <source>
        <dbReference type="Proteomes" id="UP001345827"/>
    </source>
</evidence>
<evidence type="ECO:0000256" key="6">
    <source>
        <dbReference type="SAM" id="Phobius"/>
    </source>
</evidence>
<dbReference type="PANTHER" id="PTHR31851">
    <property type="entry name" value="FE(2+)/MN(2+) TRANSPORTER PCL1"/>
    <property type="match status" value="1"/>
</dbReference>
<evidence type="ECO:0000256" key="5">
    <source>
        <dbReference type="ARBA" id="ARBA00023136"/>
    </source>
</evidence>
<feature type="transmembrane region" description="Helical" evidence="6">
    <location>
        <begin position="12"/>
        <end position="29"/>
    </location>
</feature>
<accession>A0AAV9PT58</accession>
<evidence type="ECO:0000256" key="4">
    <source>
        <dbReference type="ARBA" id="ARBA00022989"/>
    </source>
</evidence>
<dbReference type="GO" id="GO:0030026">
    <property type="term" value="P:intracellular manganese ion homeostasis"/>
    <property type="evidence" value="ECO:0007669"/>
    <property type="project" value="InterPro"/>
</dbReference>
<keyword evidence="8" id="KW-1185">Reference proteome</keyword>
<comment type="similarity">
    <text evidence="2">Belongs to the CCC1 family.</text>
</comment>
<comment type="subcellular location">
    <subcellularLocation>
        <location evidence="1">Endomembrane system</location>
        <topology evidence="1">Multi-pass membrane protein</topology>
    </subcellularLocation>
</comment>
<keyword evidence="4 6" id="KW-1133">Transmembrane helix</keyword>
<reference evidence="7 8" key="1">
    <citation type="submission" date="2023-06" db="EMBL/GenBank/DDBJ databases">
        <title>Black Yeasts Isolated from many extreme environments.</title>
        <authorList>
            <person name="Coleine C."/>
            <person name="Stajich J.E."/>
            <person name="Selbmann L."/>
        </authorList>
    </citation>
    <scope>NUCLEOTIDE SEQUENCE [LARGE SCALE GENOMIC DNA]</scope>
    <source>
        <strain evidence="7 8">CCFEE 5887</strain>
    </source>
</reference>
<evidence type="ECO:0000256" key="2">
    <source>
        <dbReference type="ARBA" id="ARBA00007049"/>
    </source>
</evidence>
<protein>
    <submittedName>
        <fullName evidence="7">Protein ccc1</fullName>
    </submittedName>
</protein>
<dbReference type="AlphaFoldDB" id="A0AAV9PT58"/>
<evidence type="ECO:0000313" key="7">
    <source>
        <dbReference type="EMBL" id="KAK5527741.1"/>
    </source>
</evidence>
<dbReference type="InterPro" id="IPR008217">
    <property type="entry name" value="Ccc1_fam"/>
</dbReference>
<dbReference type="GO" id="GO:0005384">
    <property type="term" value="F:manganese ion transmembrane transporter activity"/>
    <property type="evidence" value="ECO:0007669"/>
    <property type="project" value="InterPro"/>
</dbReference>
<dbReference type="GO" id="GO:0012505">
    <property type="term" value="C:endomembrane system"/>
    <property type="evidence" value="ECO:0007669"/>
    <property type="project" value="UniProtKB-SubCell"/>
</dbReference>